<dbReference type="Proteomes" id="UP000499080">
    <property type="component" value="Unassembled WGS sequence"/>
</dbReference>
<gene>
    <name evidence="1" type="ORF">AVEN_269256_1</name>
</gene>
<sequence>MGLERPRSSDFGVEIIRSTRYIVAVTVKTSERGDGLSTAFNIRLQFKITSENFVMGVYSGTPGWVPLLMCGTQPNRGYQNRSHGFIAGAGHLSNESISI</sequence>
<evidence type="ECO:0000313" key="1">
    <source>
        <dbReference type="EMBL" id="GBM86081.1"/>
    </source>
</evidence>
<comment type="caution">
    <text evidence="1">The sequence shown here is derived from an EMBL/GenBank/DDBJ whole genome shotgun (WGS) entry which is preliminary data.</text>
</comment>
<proteinExistence type="predicted"/>
<accession>A0A4Y2J752</accession>
<dbReference type="AlphaFoldDB" id="A0A4Y2J752"/>
<keyword evidence="2" id="KW-1185">Reference proteome</keyword>
<protein>
    <submittedName>
        <fullName evidence="1">Uncharacterized protein</fullName>
    </submittedName>
</protein>
<evidence type="ECO:0000313" key="2">
    <source>
        <dbReference type="Proteomes" id="UP000499080"/>
    </source>
</evidence>
<name>A0A4Y2J752_ARAVE</name>
<organism evidence="1 2">
    <name type="scientific">Araneus ventricosus</name>
    <name type="common">Orbweaver spider</name>
    <name type="synonym">Epeira ventricosa</name>
    <dbReference type="NCBI Taxonomy" id="182803"/>
    <lineage>
        <taxon>Eukaryota</taxon>
        <taxon>Metazoa</taxon>
        <taxon>Ecdysozoa</taxon>
        <taxon>Arthropoda</taxon>
        <taxon>Chelicerata</taxon>
        <taxon>Arachnida</taxon>
        <taxon>Araneae</taxon>
        <taxon>Araneomorphae</taxon>
        <taxon>Entelegynae</taxon>
        <taxon>Araneoidea</taxon>
        <taxon>Araneidae</taxon>
        <taxon>Araneus</taxon>
    </lineage>
</organism>
<reference evidence="1 2" key="1">
    <citation type="journal article" date="2019" name="Sci. Rep.">
        <title>Orb-weaving spider Araneus ventricosus genome elucidates the spidroin gene catalogue.</title>
        <authorList>
            <person name="Kono N."/>
            <person name="Nakamura H."/>
            <person name="Ohtoshi R."/>
            <person name="Moran D.A.P."/>
            <person name="Shinohara A."/>
            <person name="Yoshida Y."/>
            <person name="Fujiwara M."/>
            <person name="Mori M."/>
            <person name="Tomita M."/>
            <person name="Arakawa K."/>
        </authorList>
    </citation>
    <scope>NUCLEOTIDE SEQUENCE [LARGE SCALE GENOMIC DNA]</scope>
</reference>
<dbReference type="EMBL" id="BGPR01003284">
    <property type="protein sequence ID" value="GBM86081.1"/>
    <property type="molecule type" value="Genomic_DNA"/>
</dbReference>